<organism evidence="1 2">
    <name type="scientific">Ameca splendens</name>
    <dbReference type="NCBI Taxonomy" id="208324"/>
    <lineage>
        <taxon>Eukaryota</taxon>
        <taxon>Metazoa</taxon>
        <taxon>Chordata</taxon>
        <taxon>Craniata</taxon>
        <taxon>Vertebrata</taxon>
        <taxon>Euteleostomi</taxon>
        <taxon>Actinopterygii</taxon>
        <taxon>Neopterygii</taxon>
        <taxon>Teleostei</taxon>
        <taxon>Neoteleostei</taxon>
        <taxon>Acanthomorphata</taxon>
        <taxon>Ovalentaria</taxon>
        <taxon>Atherinomorphae</taxon>
        <taxon>Cyprinodontiformes</taxon>
        <taxon>Goodeidae</taxon>
        <taxon>Ameca</taxon>
    </lineage>
</organism>
<name>A0ABV0YNE3_9TELE</name>
<comment type="caution">
    <text evidence="1">The sequence shown here is derived from an EMBL/GenBank/DDBJ whole genome shotgun (WGS) entry which is preliminary data.</text>
</comment>
<accession>A0ABV0YNE3</accession>
<sequence length="161" mass="18566">MRKKQQNRLLVLLAYYSHHTQGTTLIHPISSLFGPIRVSAELCMCARMCLFKCHPFSISINIHTLLCKICFSYPFPPVYLLHLKRPSLRTTPPKRPSVCLSTCSNYTSLLFCLYVQNILYMGVSASLNVSIHFLQRVTRRDLFCNHKLLCVWRGLGLKHLL</sequence>
<reference evidence="1 2" key="1">
    <citation type="submission" date="2021-06" db="EMBL/GenBank/DDBJ databases">
        <authorList>
            <person name="Palmer J.M."/>
        </authorList>
    </citation>
    <scope>NUCLEOTIDE SEQUENCE [LARGE SCALE GENOMIC DNA]</scope>
    <source>
        <strain evidence="1 2">AS_MEX2019</strain>
        <tissue evidence="1">Muscle</tissue>
    </source>
</reference>
<gene>
    <name evidence="1" type="ORF">AMECASPLE_013462</name>
</gene>
<evidence type="ECO:0000313" key="2">
    <source>
        <dbReference type="Proteomes" id="UP001469553"/>
    </source>
</evidence>
<proteinExistence type="predicted"/>
<keyword evidence="2" id="KW-1185">Reference proteome</keyword>
<protein>
    <submittedName>
        <fullName evidence="1">Uncharacterized protein</fullName>
    </submittedName>
</protein>
<dbReference type="Proteomes" id="UP001469553">
    <property type="component" value="Unassembled WGS sequence"/>
</dbReference>
<dbReference type="EMBL" id="JAHRIP010038500">
    <property type="protein sequence ID" value="MEQ2295360.1"/>
    <property type="molecule type" value="Genomic_DNA"/>
</dbReference>
<evidence type="ECO:0000313" key="1">
    <source>
        <dbReference type="EMBL" id="MEQ2295360.1"/>
    </source>
</evidence>